<dbReference type="PANTHER" id="PTHR46658">
    <property type="entry name" value="CYS OR MET METABOLISM PYRIDOXAL-PHOSPHATE-DEPENDENT ENZYME"/>
    <property type="match status" value="1"/>
</dbReference>
<dbReference type="SUPFAM" id="SSF53383">
    <property type="entry name" value="PLP-dependent transferases"/>
    <property type="match status" value="1"/>
</dbReference>
<dbReference type="Gene3D" id="3.40.640.10">
    <property type="entry name" value="Type I PLP-dependent aspartate aminotransferase-like (Major domain)"/>
    <property type="match status" value="1"/>
</dbReference>
<evidence type="ECO:0000313" key="2">
    <source>
        <dbReference type="Proteomes" id="UP000824159"/>
    </source>
</evidence>
<evidence type="ECO:0000313" key="1">
    <source>
        <dbReference type="EMBL" id="HIT99803.1"/>
    </source>
</evidence>
<dbReference type="EMBL" id="DVLX01000077">
    <property type="protein sequence ID" value="HIT99803.1"/>
    <property type="molecule type" value="Genomic_DNA"/>
</dbReference>
<reference evidence="1" key="2">
    <citation type="journal article" date="2021" name="PeerJ">
        <title>Extensive microbial diversity within the chicken gut microbiome revealed by metagenomics and culture.</title>
        <authorList>
            <person name="Gilroy R."/>
            <person name="Ravi A."/>
            <person name="Getino M."/>
            <person name="Pursley I."/>
            <person name="Horton D.L."/>
            <person name="Alikhan N.F."/>
            <person name="Baker D."/>
            <person name="Gharbi K."/>
            <person name="Hall N."/>
            <person name="Watson M."/>
            <person name="Adriaenssens E.M."/>
            <person name="Foster-Nyarko E."/>
            <person name="Jarju S."/>
            <person name="Secka A."/>
            <person name="Antonio M."/>
            <person name="Oren A."/>
            <person name="Chaudhuri R.R."/>
            <person name="La Ragione R."/>
            <person name="Hildebrand F."/>
            <person name="Pallen M.J."/>
        </authorList>
    </citation>
    <scope>NUCLEOTIDE SEQUENCE</scope>
    <source>
        <strain evidence="1">CHK176-22527</strain>
    </source>
</reference>
<dbReference type="AlphaFoldDB" id="A0A9D1HDC2"/>
<name>A0A9D1HDC2_9FIRM</name>
<reference evidence="1" key="1">
    <citation type="submission" date="2020-10" db="EMBL/GenBank/DDBJ databases">
        <authorList>
            <person name="Gilroy R."/>
        </authorList>
    </citation>
    <scope>NUCLEOTIDE SEQUENCE</scope>
    <source>
        <strain evidence="1">CHK176-22527</strain>
    </source>
</reference>
<dbReference type="InterPro" id="IPR015421">
    <property type="entry name" value="PyrdxlP-dep_Trfase_major"/>
</dbReference>
<organism evidence="1 2">
    <name type="scientific">Candidatus Allocopromorpha excrementavium</name>
    <dbReference type="NCBI Taxonomy" id="2840741"/>
    <lineage>
        <taxon>Bacteria</taxon>
        <taxon>Bacillati</taxon>
        <taxon>Bacillota</taxon>
        <taxon>Clostridia</taxon>
        <taxon>Eubacteriales</taxon>
        <taxon>Eubacteriaceae</taxon>
        <taxon>Eubacteriaceae incertae sedis</taxon>
        <taxon>Candidatus Allocopromorpha</taxon>
    </lineage>
</organism>
<dbReference type="InterPro" id="IPR015424">
    <property type="entry name" value="PyrdxlP-dep_Trfase"/>
</dbReference>
<dbReference type="Gene3D" id="3.90.1150.60">
    <property type="entry name" value="Methioning gamme-lyase, C-terminal domain"/>
    <property type="match status" value="1"/>
</dbReference>
<sequence>MQNNTYRLLREKFGISEEILKLIDKCEKQTVHLFREMDDTMTYNQYKVLAAFQKNSIRDMHFSWNTGYGYDDPGRDAVERVYADIFNTEAALVRPTIVNGTHALSLALAGVLRPGDELIYCTGAPYDTLEETIGIRGEGKGSLMEYGISYKQVELTADGRIDFDALKNAISPKTRMVAMQRATGYSWRKAISIEEIEELTAFVKNIDPQIICMADNCYGEFLHTKEPTDVGIDIMAGSLIKNPGGGLALTGGYVAGRKDLIDNVSYRMTSPGIGGECGLTFGQTRSILQGLFTAPKTVNGALKGAVLCAKVFETLGYEVCPGPEDMRSDIIQSVKLKSPEKIIAFCQGVQAAAPVDSQVMPEPWDMPGYDDPVIMAAGAFVQGSSIELSADAPIREPYIVYFQGGLTYEHSKFGVIRALQEMKDRGLIAI</sequence>
<dbReference type="Pfam" id="PF06838">
    <property type="entry name" value="Met_gamma_lyase"/>
    <property type="match status" value="1"/>
</dbReference>
<proteinExistence type="predicted"/>
<gene>
    <name evidence="1" type="ORF">IAD12_06085</name>
</gene>
<dbReference type="PANTHER" id="PTHR46658:SF1">
    <property type="entry name" value="CYS OR MET METABOLISM PYRIDOXAL-PHOSPHATE-DEPENDENT ENZYME"/>
    <property type="match status" value="1"/>
</dbReference>
<protein>
    <submittedName>
        <fullName evidence="1">Methionine gamma-lyase family protein</fullName>
    </submittedName>
</protein>
<dbReference type="Proteomes" id="UP000824159">
    <property type="component" value="Unassembled WGS sequence"/>
</dbReference>
<dbReference type="InterPro" id="IPR009651">
    <property type="entry name" value="Met_g_lyase_put"/>
</dbReference>
<comment type="caution">
    <text evidence="1">The sequence shown here is derived from an EMBL/GenBank/DDBJ whole genome shotgun (WGS) entry which is preliminary data.</text>
</comment>
<accession>A0A9D1HDC2</accession>